<proteinExistence type="predicted"/>
<organism evidence="2 3">
    <name type="scientific">Bombardia bombarda</name>
    <dbReference type="NCBI Taxonomy" id="252184"/>
    <lineage>
        <taxon>Eukaryota</taxon>
        <taxon>Fungi</taxon>
        <taxon>Dikarya</taxon>
        <taxon>Ascomycota</taxon>
        <taxon>Pezizomycotina</taxon>
        <taxon>Sordariomycetes</taxon>
        <taxon>Sordariomycetidae</taxon>
        <taxon>Sordariales</taxon>
        <taxon>Lasiosphaeriaceae</taxon>
        <taxon>Bombardia</taxon>
    </lineage>
</organism>
<comment type="caution">
    <text evidence="2">The sequence shown here is derived from an EMBL/GenBank/DDBJ whole genome shotgun (WGS) entry which is preliminary data.</text>
</comment>
<feature type="region of interest" description="Disordered" evidence="1">
    <location>
        <begin position="130"/>
        <end position="215"/>
    </location>
</feature>
<gene>
    <name evidence="2" type="ORF">B0T17DRAFT_620382</name>
</gene>
<feature type="region of interest" description="Disordered" evidence="1">
    <location>
        <begin position="311"/>
        <end position="334"/>
    </location>
</feature>
<dbReference type="Proteomes" id="UP001174934">
    <property type="component" value="Unassembled WGS sequence"/>
</dbReference>
<keyword evidence="3" id="KW-1185">Reference proteome</keyword>
<feature type="region of interest" description="Disordered" evidence="1">
    <location>
        <begin position="227"/>
        <end position="299"/>
    </location>
</feature>
<dbReference type="PANTHER" id="PTHR42053">
    <property type="match status" value="1"/>
</dbReference>
<feature type="compositionally biased region" description="Low complexity" evidence="1">
    <location>
        <begin position="130"/>
        <end position="147"/>
    </location>
</feature>
<feature type="compositionally biased region" description="Polar residues" evidence="1">
    <location>
        <begin position="197"/>
        <end position="207"/>
    </location>
</feature>
<reference evidence="2" key="1">
    <citation type="submission" date="2023-06" db="EMBL/GenBank/DDBJ databases">
        <title>Genome-scale phylogeny and comparative genomics of the fungal order Sordariales.</title>
        <authorList>
            <consortium name="Lawrence Berkeley National Laboratory"/>
            <person name="Hensen N."/>
            <person name="Bonometti L."/>
            <person name="Westerberg I."/>
            <person name="Brannstrom I.O."/>
            <person name="Guillou S."/>
            <person name="Cros-Aarteil S."/>
            <person name="Calhoun S."/>
            <person name="Haridas S."/>
            <person name="Kuo A."/>
            <person name="Mondo S."/>
            <person name="Pangilinan J."/>
            <person name="Riley R."/>
            <person name="LaButti K."/>
            <person name="Andreopoulos B."/>
            <person name="Lipzen A."/>
            <person name="Chen C."/>
            <person name="Yanf M."/>
            <person name="Daum C."/>
            <person name="Ng V."/>
            <person name="Clum A."/>
            <person name="Steindorff A."/>
            <person name="Ohm R."/>
            <person name="Martin F."/>
            <person name="Silar P."/>
            <person name="Natvig D."/>
            <person name="Lalanne C."/>
            <person name="Gautier V."/>
            <person name="Ament-velasquez S.L."/>
            <person name="Kruys A."/>
            <person name="Hutchinson M.I."/>
            <person name="Powell A.J."/>
            <person name="Barry K."/>
            <person name="Miller A.N."/>
            <person name="Grigoriev I.V."/>
            <person name="Debuchy R."/>
            <person name="Gladieux P."/>
            <person name="Thoren M.H."/>
            <person name="Johannesson H."/>
        </authorList>
    </citation>
    <scope>NUCLEOTIDE SEQUENCE</scope>
    <source>
        <strain evidence="2">SMH3391-2</strain>
    </source>
</reference>
<name>A0AA39WD44_9PEZI</name>
<feature type="compositionally biased region" description="Polar residues" evidence="1">
    <location>
        <begin position="1"/>
        <end position="14"/>
    </location>
</feature>
<feature type="compositionally biased region" description="Basic and acidic residues" evidence="1">
    <location>
        <begin position="290"/>
        <end position="299"/>
    </location>
</feature>
<feature type="compositionally biased region" description="Polar residues" evidence="1">
    <location>
        <begin position="232"/>
        <end position="250"/>
    </location>
</feature>
<feature type="compositionally biased region" description="Basic and acidic residues" evidence="1">
    <location>
        <begin position="258"/>
        <end position="267"/>
    </location>
</feature>
<dbReference type="EMBL" id="JAULSR010000008">
    <property type="protein sequence ID" value="KAK0613016.1"/>
    <property type="molecule type" value="Genomic_DNA"/>
</dbReference>
<evidence type="ECO:0000313" key="3">
    <source>
        <dbReference type="Proteomes" id="UP001174934"/>
    </source>
</evidence>
<evidence type="ECO:0000256" key="1">
    <source>
        <dbReference type="SAM" id="MobiDB-lite"/>
    </source>
</evidence>
<dbReference type="PANTHER" id="PTHR42053:SF1">
    <property type="match status" value="1"/>
</dbReference>
<protein>
    <submittedName>
        <fullName evidence="2">Uncharacterized protein</fullName>
    </submittedName>
</protein>
<dbReference type="AlphaFoldDB" id="A0AA39WD44"/>
<accession>A0AA39WD44</accession>
<feature type="region of interest" description="Disordered" evidence="1">
    <location>
        <begin position="1"/>
        <end position="25"/>
    </location>
</feature>
<evidence type="ECO:0000313" key="2">
    <source>
        <dbReference type="EMBL" id="KAK0613016.1"/>
    </source>
</evidence>
<feature type="compositionally biased region" description="Basic and acidic residues" evidence="1">
    <location>
        <begin position="175"/>
        <end position="192"/>
    </location>
</feature>
<sequence length="334" mass="35167">MSAKPTLSLSTPKTANFPHIPPPSTELRSAVSLPSAISDRTPLSAISRTSAFRDPIPLSALPSAGLPSAGPFSATVKLEQDLQKTPITPPTAYLDFLKGMSLVSPSVATASPQIGKAALNRNSTASSLLSNSSISTADSISSNSSGSEDSDKEKGEGEPIDSAPSTARSELSCECDDKDKEGHDKEEHKKGSIPEPINTSKIPSTPEGSKYPLSAPAMASMFPSMKLPASPAISTSGVYSPRSPLNSAASIRSPFDWDAARRSKRPGETAGTKRQAAPDTPTSNLGPGHVKRDSRSNIRYIREVVTRTVTYTPRMAPAPKGKRRKIDTETAVDS</sequence>